<evidence type="ECO:0000313" key="8">
    <source>
        <dbReference type="EMBL" id="KAE8307737.1"/>
    </source>
</evidence>
<evidence type="ECO:0000256" key="1">
    <source>
        <dbReference type="ARBA" id="ARBA00001933"/>
    </source>
</evidence>
<dbReference type="PANTHER" id="PTHR11808:SF15">
    <property type="entry name" value="CYSTATHIONINE GAMMA-LYASE"/>
    <property type="match status" value="1"/>
</dbReference>
<keyword evidence="9" id="KW-1185">Reference proteome</keyword>
<evidence type="ECO:0000256" key="3">
    <source>
        <dbReference type="ARBA" id="ARBA00012085"/>
    </source>
</evidence>
<dbReference type="Pfam" id="PF01053">
    <property type="entry name" value="Cys_Met_Meta_PP"/>
    <property type="match status" value="1"/>
</dbReference>
<keyword evidence="5" id="KW-0198">Cysteine biosynthesis</keyword>
<gene>
    <name evidence="8" type="ORF">BDV41DRAFT_582093</name>
</gene>
<dbReference type="GO" id="GO:0004123">
    <property type="term" value="F:cystathionine gamma-lyase activity"/>
    <property type="evidence" value="ECO:0007669"/>
    <property type="project" value="TreeGrafter"/>
</dbReference>
<comment type="cofactor">
    <cofactor evidence="1 7">
        <name>pyridoxal 5'-phosphate</name>
        <dbReference type="ChEBI" id="CHEBI:597326"/>
    </cofactor>
</comment>
<dbReference type="GO" id="GO:0019346">
    <property type="term" value="P:transsulfuration"/>
    <property type="evidence" value="ECO:0007669"/>
    <property type="project" value="InterPro"/>
</dbReference>
<dbReference type="InterPro" id="IPR015422">
    <property type="entry name" value="PyrdxlP-dep_Trfase_small"/>
</dbReference>
<proteinExistence type="inferred from homology"/>
<organism evidence="8 9">
    <name type="scientific">Aspergillus transmontanensis</name>
    <dbReference type="NCBI Taxonomy" id="1034304"/>
    <lineage>
        <taxon>Eukaryota</taxon>
        <taxon>Fungi</taxon>
        <taxon>Dikarya</taxon>
        <taxon>Ascomycota</taxon>
        <taxon>Pezizomycotina</taxon>
        <taxon>Eurotiomycetes</taxon>
        <taxon>Eurotiomycetidae</taxon>
        <taxon>Eurotiales</taxon>
        <taxon>Aspergillaceae</taxon>
        <taxon>Aspergillus</taxon>
        <taxon>Aspergillus subgen. Circumdati</taxon>
    </lineage>
</organism>
<dbReference type="EC" id="4.4.1.1" evidence="3"/>
<evidence type="ECO:0000256" key="4">
    <source>
        <dbReference type="ARBA" id="ARBA00022898"/>
    </source>
</evidence>
<accession>A0A5N6VGX2</accession>
<dbReference type="Gene3D" id="3.90.1150.10">
    <property type="entry name" value="Aspartate Aminotransferase, domain 1"/>
    <property type="match status" value="1"/>
</dbReference>
<keyword evidence="5" id="KW-0028">Amino-acid biosynthesis</keyword>
<protein>
    <recommendedName>
        <fullName evidence="3">cystathionine gamma-lyase</fullName>
        <ecNumber evidence="3">4.4.1.1</ecNumber>
    </recommendedName>
    <alternativeName>
        <fullName evidence="6">Gamma-cystathionase</fullName>
    </alternativeName>
</protein>
<dbReference type="GO" id="GO:0019343">
    <property type="term" value="P:cysteine biosynthetic process via cystathionine"/>
    <property type="evidence" value="ECO:0007669"/>
    <property type="project" value="TreeGrafter"/>
</dbReference>
<dbReference type="GO" id="GO:0016740">
    <property type="term" value="F:transferase activity"/>
    <property type="evidence" value="ECO:0007669"/>
    <property type="project" value="UniProtKB-KW"/>
</dbReference>
<dbReference type="PANTHER" id="PTHR11808">
    <property type="entry name" value="TRANS-SULFURATION ENZYME FAMILY MEMBER"/>
    <property type="match status" value="1"/>
</dbReference>
<evidence type="ECO:0000256" key="2">
    <source>
        <dbReference type="ARBA" id="ARBA00005038"/>
    </source>
</evidence>
<evidence type="ECO:0000256" key="7">
    <source>
        <dbReference type="RuleBase" id="RU362118"/>
    </source>
</evidence>
<dbReference type="InterPro" id="IPR000277">
    <property type="entry name" value="Cys/Met-Metab_PyrdxlP-dep_enz"/>
</dbReference>
<evidence type="ECO:0000256" key="6">
    <source>
        <dbReference type="ARBA" id="ARBA00029853"/>
    </source>
</evidence>
<name>A0A5N6VGX2_9EURO</name>
<sequence length="263" mass="28756">MTGFGTLVVRSGLPRDATTGALVEPVNPHLALNEAVHLPLCHLFPRLSRVTRRRIYLFALSQPQPRKPRLIAVTLVNDIQTEMANILDNCENTGKMVWIETPTVADIAHESGSLLVVDNTFLPPYIQNASTIAQILAASPHVLAVNYPGLSTHPQREIAVKEHPGRLDGGMISFLIRGGREAARRFCESSRLFTLAESLGGVERLCEVPAAMTHCGMAKEVREEGGIFENLVRLSVGVENVEDLKVDLVWALEEAVAVELGRS</sequence>
<dbReference type="GO" id="GO:0030170">
    <property type="term" value="F:pyridoxal phosphate binding"/>
    <property type="evidence" value="ECO:0007669"/>
    <property type="project" value="InterPro"/>
</dbReference>
<dbReference type="AlphaFoldDB" id="A0A5N6VGX2"/>
<comment type="pathway">
    <text evidence="2">Amino-acid biosynthesis; L-cysteine biosynthesis; L-cysteine from L-homocysteine and L-serine: step 2/2.</text>
</comment>
<dbReference type="InterPro" id="IPR015424">
    <property type="entry name" value="PyrdxlP-dep_Trfase"/>
</dbReference>
<keyword evidence="4 7" id="KW-0663">Pyridoxal phosphate</keyword>
<keyword evidence="8" id="KW-0808">Transferase</keyword>
<evidence type="ECO:0000313" key="9">
    <source>
        <dbReference type="Proteomes" id="UP000325433"/>
    </source>
</evidence>
<reference evidence="9" key="1">
    <citation type="submission" date="2019-04" db="EMBL/GenBank/DDBJ databases">
        <title>Friends and foes A comparative genomics studyof 23 Aspergillus species from section Flavi.</title>
        <authorList>
            <consortium name="DOE Joint Genome Institute"/>
            <person name="Kjaerbolling I."/>
            <person name="Vesth T."/>
            <person name="Frisvad J.C."/>
            <person name="Nybo J.L."/>
            <person name="Theobald S."/>
            <person name="Kildgaard S."/>
            <person name="Isbrandt T."/>
            <person name="Kuo A."/>
            <person name="Sato A."/>
            <person name="Lyhne E.K."/>
            <person name="Kogle M.E."/>
            <person name="Wiebenga A."/>
            <person name="Kun R.S."/>
            <person name="Lubbers R.J."/>
            <person name="Makela M.R."/>
            <person name="Barry K."/>
            <person name="Chovatia M."/>
            <person name="Clum A."/>
            <person name="Daum C."/>
            <person name="Haridas S."/>
            <person name="He G."/>
            <person name="LaButti K."/>
            <person name="Lipzen A."/>
            <person name="Mondo S."/>
            <person name="Riley R."/>
            <person name="Salamov A."/>
            <person name="Simmons B.A."/>
            <person name="Magnuson J.K."/>
            <person name="Henrissat B."/>
            <person name="Mortensen U.H."/>
            <person name="Larsen T.O."/>
            <person name="Devries R.P."/>
            <person name="Grigoriev I.V."/>
            <person name="Machida M."/>
            <person name="Baker S.E."/>
            <person name="Andersen M.R."/>
        </authorList>
    </citation>
    <scope>NUCLEOTIDE SEQUENCE [LARGE SCALE GENOMIC DNA]</scope>
    <source>
        <strain evidence="9">CBS 130015</strain>
    </source>
</reference>
<comment type="similarity">
    <text evidence="7">Belongs to the trans-sulfuration enzymes family.</text>
</comment>
<dbReference type="EMBL" id="ML738399">
    <property type="protein sequence ID" value="KAE8307737.1"/>
    <property type="molecule type" value="Genomic_DNA"/>
</dbReference>
<dbReference type="Proteomes" id="UP000325433">
    <property type="component" value="Unassembled WGS sequence"/>
</dbReference>
<dbReference type="GO" id="GO:0005737">
    <property type="term" value="C:cytoplasm"/>
    <property type="evidence" value="ECO:0007669"/>
    <property type="project" value="TreeGrafter"/>
</dbReference>
<evidence type="ECO:0000256" key="5">
    <source>
        <dbReference type="ARBA" id="ARBA00023192"/>
    </source>
</evidence>
<dbReference type="SUPFAM" id="SSF53383">
    <property type="entry name" value="PLP-dependent transferases"/>
    <property type="match status" value="1"/>
</dbReference>